<dbReference type="Pfam" id="PF00069">
    <property type="entry name" value="Pkinase"/>
    <property type="match status" value="1"/>
</dbReference>
<name>A0ABR3G5K7_9PEZI</name>
<dbReference type="InterPro" id="IPR008271">
    <property type="entry name" value="Ser/Thr_kinase_AS"/>
</dbReference>
<keyword evidence="3" id="KW-1185">Reference proteome</keyword>
<dbReference type="SUPFAM" id="SSF56112">
    <property type="entry name" value="Protein kinase-like (PK-like)"/>
    <property type="match status" value="1"/>
</dbReference>
<dbReference type="InterPro" id="IPR011009">
    <property type="entry name" value="Kinase-like_dom_sf"/>
</dbReference>
<dbReference type="SMART" id="SM00220">
    <property type="entry name" value="S_TKc"/>
    <property type="match status" value="1"/>
</dbReference>
<protein>
    <recommendedName>
        <fullName evidence="1">Protein kinase domain-containing protein</fullName>
    </recommendedName>
</protein>
<gene>
    <name evidence="2" type="ORF">Q9L58_010135</name>
</gene>
<sequence>MSTLDRYKLDTSFLDSSVAHTTYKTDLATRQRKTAIQKTWTDQKELGSGGFGVVVLQKEDGGELRAVKRIMKGFGNIDYSRELTVMSKVAHRQDLFVKFLGWYENNYCVFIAMEYIEHGDLSHYLKNVDPHPAGNAREITRQLLEGLAILHDLNIAHRDIKPQNVLIASPDPIWVKIADFGVSKRAKGTMLHTRIASQGYVAPEVIGLFRMPSTNAYSNAIDMWALGCVVHELLTMQVPFQEVQRFETMMTGLTLSDEDSLPQTDLFALKSFCDSRTELPTEILQQSGANDAAVEFLKSLLVANPISRAAAKEALESVWIRQEDLKTVIVEPIIAPSVDYER</sequence>
<organism evidence="2 3">
    <name type="scientific">Discina gigas</name>
    <dbReference type="NCBI Taxonomy" id="1032678"/>
    <lineage>
        <taxon>Eukaryota</taxon>
        <taxon>Fungi</taxon>
        <taxon>Dikarya</taxon>
        <taxon>Ascomycota</taxon>
        <taxon>Pezizomycotina</taxon>
        <taxon>Pezizomycetes</taxon>
        <taxon>Pezizales</taxon>
        <taxon>Discinaceae</taxon>
        <taxon>Discina</taxon>
    </lineage>
</organism>
<accession>A0ABR3G5K7</accession>
<evidence type="ECO:0000313" key="3">
    <source>
        <dbReference type="Proteomes" id="UP001447188"/>
    </source>
</evidence>
<feature type="domain" description="Protein kinase" evidence="1">
    <location>
        <begin position="40"/>
        <end position="320"/>
    </location>
</feature>
<dbReference type="PANTHER" id="PTHR44167">
    <property type="entry name" value="OVARIAN-SPECIFIC SERINE/THREONINE-PROTEIN KINASE LOK-RELATED"/>
    <property type="match status" value="1"/>
</dbReference>
<dbReference type="Gene3D" id="1.10.510.10">
    <property type="entry name" value="Transferase(Phosphotransferase) domain 1"/>
    <property type="match status" value="1"/>
</dbReference>
<evidence type="ECO:0000259" key="1">
    <source>
        <dbReference type="PROSITE" id="PS50011"/>
    </source>
</evidence>
<dbReference type="EMBL" id="JBBBZM010000316">
    <property type="protein sequence ID" value="KAL0631017.1"/>
    <property type="molecule type" value="Genomic_DNA"/>
</dbReference>
<dbReference type="PANTHER" id="PTHR44167:SF30">
    <property type="entry name" value="PHOSPHORYLASE KINASE"/>
    <property type="match status" value="1"/>
</dbReference>
<reference evidence="2 3" key="1">
    <citation type="submission" date="2024-02" db="EMBL/GenBank/DDBJ databases">
        <title>Discinaceae phylogenomics.</title>
        <authorList>
            <person name="Dirks A.C."/>
            <person name="James T.Y."/>
        </authorList>
    </citation>
    <scope>NUCLEOTIDE SEQUENCE [LARGE SCALE GENOMIC DNA]</scope>
    <source>
        <strain evidence="2 3">ACD0624</strain>
    </source>
</reference>
<dbReference type="PROSITE" id="PS50011">
    <property type="entry name" value="PROTEIN_KINASE_DOM"/>
    <property type="match status" value="1"/>
</dbReference>
<proteinExistence type="predicted"/>
<comment type="caution">
    <text evidence="2">The sequence shown here is derived from an EMBL/GenBank/DDBJ whole genome shotgun (WGS) entry which is preliminary data.</text>
</comment>
<dbReference type="PROSITE" id="PS00108">
    <property type="entry name" value="PROTEIN_KINASE_ST"/>
    <property type="match status" value="1"/>
</dbReference>
<dbReference type="Proteomes" id="UP001447188">
    <property type="component" value="Unassembled WGS sequence"/>
</dbReference>
<dbReference type="InterPro" id="IPR000719">
    <property type="entry name" value="Prot_kinase_dom"/>
</dbReference>
<evidence type="ECO:0000313" key="2">
    <source>
        <dbReference type="EMBL" id="KAL0631017.1"/>
    </source>
</evidence>